<dbReference type="Pfam" id="PF00533">
    <property type="entry name" value="BRCT"/>
    <property type="match status" value="1"/>
</dbReference>
<evidence type="ECO:0000256" key="2">
    <source>
        <dbReference type="ARBA" id="ARBA00022801"/>
    </source>
</evidence>
<reference evidence="6" key="1">
    <citation type="journal article" date="2019" name="Int. J. Syst. Evol. Microbiol.">
        <title>The Global Catalogue of Microorganisms (GCM) 10K type strain sequencing project: providing services to taxonomists for standard genome sequencing and annotation.</title>
        <authorList>
            <consortium name="The Broad Institute Genomics Platform"/>
            <consortium name="The Broad Institute Genome Sequencing Center for Infectious Disease"/>
            <person name="Wu L."/>
            <person name="Ma J."/>
        </authorList>
    </citation>
    <scope>NUCLEOTIDE SEQUENCE [LARGE SCALE GENOMIC DNA]</scope>
    <source>
        <strain evidence="6">JCM 15914</strain>
    </source>
</reference>
<dbReference type="SMART" id="SM00292">
    <property type="entry name" value="BRCT"/>
    <property type="match status" value="1"/>
</dbReference>
<dbReference type="PANTHER" id="PTHR30231">
    <property type="entry name" value="DNA POLYMERASE III SUBUNIT EPSILON"/>
    <property type="match status" value="1"/>
</dbReference>
<keyword evidence="6" id="KW-1185">Reference proteome</keyword>
<dbReference type="PANTHER" id="PTHR30231:SF4">
    <property type="entry name" value="PROTEIN NEN2"/>
    <property type="match status" value="1"/>
</dbReference>
<evidence type="ECO:0000313" key="5">
    <source>
        <dbReference type="EMBL" id="GAA2122795.1"/>
    </source>
</evidence>
<dbReference type="Gene3D" id="3.40.50.10190">
    <property type="entry name" value="BRCT domain"/>
    <property type="match status" value="1"/>
</dbReference>
<proteinExistence type="predicted"/>
<keyword evidence="1" id="KW-0540">Nuclease</keyword>
<dbReference type="InterPro" id="IPR001357">
    <property type="entry name" value="BRCT_dom"/>
</dbReference>
<sequence>MSQVNYSVIDTETTGLWSTGHDRVAEIAIVTLSPEGEVIERWETLINPQRDLGKQSLHGIRAADVLSAPTFKDVADEIAWRLSGTVPVAHNLRFDAGFLTAEWHRAGTQFPLEFFEYGLCTMQEASVYLPGNNRNLADCCAAFDITIPHAHSAGDDAEATAQLLAAYMRTETNAEKWTRIFEASQSLQWTVTEPAARTICRLRSRSDAPQETHFLERIVQHIPEAGETAAEIDYLGLLDRALLDRHLSLHEQDALVALANELGLGRSRVVTLHDSYMDQLLAAAWDDGVITDSEEEDLRAVGQLLSVSREKIDSGITTRPVVQETSPSSKPSFGPGSSICLTGDMSKPRPQIAEELVEAGFVVKSGVSKKLDLLVAADPDSLSGKARKARDYGIPVVGEEYVWSHLLTRVNV</sequence>
<dbReference type="InterPro" id="IPR036397">
    <property type="entry name" value="RNaseH_sf"/>
</dbReference>
<dbReference type="SUPFAM" id="SSF52113">
    <property type="entry name" value="BRCT domain"/>
    <property type="match status" value="1"/>
</dbReference>
<accession>A0ABP5JY70</accession>
<dbReference type="InterPro" id="IPR012337">
    <property type="entry name" value="RNaseH-like_sf"/>
</dbReference>
<protein>
    <recommendedName>
        <fullName evidence="4">BRCT domain-containing protein</fullName>
    </recommendedName>
</protein>
<keyword evidence="2" id="KW-0378">Hydrolase</keyword>
<dbReference type="PROSITE" id="PS50172">
    <property type="entry name" value="BRCT"/>
    <property type="match status" value="1"/>
</dbReference>
<dbReference type="InterPro" id="IPR013520">
    <property type="entry name" value="Ribonucl_H"/>
</dbReference>
<organism evidence="5 6">
    <name type="scientific">Kocuria atrinae</name>
    <dbReference type="NCBI Taxonomy" id="592377"/>
    <lineage>
        <taxon>Bacteria</taxon>
        <taxon>Bacillati</taxon>
        <taxon>Actinomycetota</taxon>
        <taxon>Actinomycetes</taxon>
        <taxon>Micrococcales</taxon>
        <taxon>Micrococcaceae</taxon>
        <taxon>Kocuria</taxon>
    </lineage>
</organism>
<dbReference type="Proteomes" id="UP001500166">
    <property type="component" value="Unassembled WGS sequence"/>
</dbReference>
<name>A0ABP5JY70_9MICC</name>
<gene>
    <name evidence="5" type="ORF">GCM10009824_26050</name>
</gene>
<comment type="caution">
    <text evidence="5">The sequence shown here is derived from an EMBL/GenBank/DDBJ whole genome shotgun (WGS) entry which is preliminary data.</text>
</comment>
<dbReference type="Gene3D" id="3.30.420.10">
    <property type="entry name" value="Ribonuclease H-like superfamily/Ribonuclease H"/>
    <property type="match status" value="1"/>
</dbReference>
<dbReference type="InterPro" id="IPR036420">
    <property type="entry name" value="BRCT_dom_sf"/>
</dbReference>
<keyword evidence="3" id="KW-0269">Exonuclease</keyword>
<dbReference type="SMART" id="SM00479">
    <property type="entry name" value="EXOIII"/>
    <property type="match status" value="1"/>
</dbReference>
<dbReference type="Pfam" id="PF00929">
    <property type="entry name" value="RNase_T"/>
    <property type="match status" value="1"/>
</dbReference>
<dbReference type="CDD" id="cd17748">
    <property type="entry name" value="BRCT_DNA_ligase_like"/>
    <property type="match status" value="1"/>
</dbReference>
<evidence type="ECO:0000256" key="1">
    <source>
        <dbReference type="ARBA" id="ARBA00022722"/>
    </source>
</evidence>
<dbReference type="EMBL" id="BAAAQA010000033">
    <property type="protein sequence ID" value="GAA2122795.1"/>
    <property type="molecule type" value="Genomic_DNA"/>
</dbReference>
<evidence type="ECO:0000259" key="4">
    <source>
        <dbReference type="PROSITE" id="PS50172"/>
    </source>
</evidence>
<evidence type="ECO:0000313" key="6">
    <source>
        <dbReference type="Proteomes" id="UP001500166"/>
    </source>
</evidence>
<feature type="domain" description="BRCT" evidence="4">
    <location>
        <begin position="336"/>
        <end position="412"/>
    </location>
</feature>
<evidence type="ECO:0000256" key="3">
    <source>
        <dbReference type="ARBA" id="ARBA00022839"/>
    </source>
</evidence>
<dbReference type="RefSeq" id="WP_344225439.1">
    <property type="nucleotide sequence ID" value="NZ_BAAAQA010000033.1"/>
</dbReference>
<dbReference type="CDD" id="cd06127">
    <property type="entry name" value="DEDDh"/>
    <property type="match status" value="1"/>
</dbReference>
<dbReference type="SUPFAM" id="SSF53098">
    <property type="entry name" value="Ribonuclease H-like"/>
    <property type="match status" value="1"/>
</dbReference>